<evidence type="ECO:0000313" key="6">
    <source>
        <dbReference type="Proteomes" id="UP000286482"/>
    </source>
</evidence>
<dbReference type="PANTHER" id="PTHR34874">
    <property type="entry name" value="PROTEIN YCHN"/>
    <property type="match status" value="1"/>
</dbReference>
<name>A0A420EJG1_9ALTE</name>
<gene>
    <name evidence="5" type="primary">tusD</name>
    <name evidence="5" type="ORF">DBZ36_02620</name>
</gene>
<dbReference type="GO" id="GO:1990228">
    <property type="term" value="C:sulfurtransferase complex"/>
    <property type="evidence" value="ECO:0007669"/>
    <property type="project" value="TreeGrafter"/>
</dbReference>
<sequence length="130" mass="13936">MSNLTYLLVVNSAVYGQQSAAHALKFAQAITESEHTLSAVFFYQDGVSNALSTLLPASDEVNLVHRWKDLGRQHGVDLLVCSAAAARRGLIDETEATSADLVCTQDDAFISAGLAELAMLSLKADRVIQL</sequence>
<dbReference type="EMBL" id="RAQO01000003">
    <property type="protein sequence ID" value="RKF20852.1"/>
    <property type="molecule type" value="Genomic_DNA"/>
</dbReference>
<dbReference type="GO" id="GO:0097163">
    <property type="term" value="F:sulfur carrier activity"/>
    <property type="evidence" value="ECO:0007669"/>
    <property type="project" value="TreeGrafter"/>
</dbReference>
<proteinExistence type="inferred from homology"/>
<organism evidence="5 6">
    <name type="scientific">Alginatibacterium sediminis</name>
    <dbReference type="NCBI Taxonomy" id="2164068"/>
    <lineage>
        <taxon>Bacteria</taxon>
        <taxon>Pseudomonadati</taxon>
        <taxon>Pseudomonadota</taxon>
        <taxon>Gammaproteobacteria</taxon>
        <taxon>Alteromonadales</taxon>
        <taxon>Alteromonadaceae</taxon>
        <taxon>Alginatibacterium</taxon>
    </lineage>
</organism>
<keyword evidence="4 5" id="KW-0808">Transferase</keyword>
<dbReference type="Gene3D" id="3.40.1260.10">
    <property type="entry name" value="DsrEFH-like"/>
    <property type="match status" value="1"/>
</dbReference>
<evidence type="ECO:0000256" key="4">
    <source>
        <dbReference type="ARBA" id="ARBA00022679"/>
    </source>
</evidence>
<evidence type="ECO:0000256" key="2">
    <source>
        <dbReference type="ARBA" id="ARBA00007067"/>
    </source>
</evidence>
<dbReference type="SUPFAM" id="SSF75169">
    <property type="entry name" value="DsrEFH-like"/>
    <property type="match status" value="1"/>
</dbReference>
<protein>
    <submittedName>
        <fullName evidence="5">Sulfurtransferase complex subunit TusD</fullName>
    </submittedName>
</protein>
<dbReference type="Pfam" id="PF02635">
    <property type="entry name" value="DsrE"/>
    <property type="match status" value="1"/>
</dbReference>
<evidence type="ECO:0000256" key="1">
    <source>
        <dbReference type="ARBA" id="ARBA00004496"/>
    </source>
</evidence>
<comment type="caution">
    <text evidence="5">The sequence shown here is derived from an EMBL/GenBank/DDBJ whole genome shotgun (WGS) entry which is preliminary data.</text>
</comment>
<accession>A0A420EJG1</accession>
<dbReference type="Proteomes" id="UP000286482">
    <property type="component" value="Unassembled WGS sequence"/>
</dbReference>
<dbReference type="InterPro" id="IPR003787">
    <property type="entry name" value="Sulphur_relay_DsrE/F-like"/>
</dbReference>
<keyword evidence="3" id="KW-0963">Cytoplasm</keyword>
<comment type="similarity">
    <text evidence="2">Belongs to the DsrE/TusD family.</text>
</comment>
<keyword evidence="6" id="KW-1185">Reference proteome</keyword>
<dbReference type="AlphaFoldDB" id="A0A420EJG1"/>
<dbReference type="NCBIfam" id="NF001237">
    <property type="entry name" value="PRK00207.1"/>
    <property type="match status" value="1"/>
</dbReference>
<dbReference type="NCBIfam" id="TIGR03012">
    <property type="entry name" value="sulf_tusD_dsrE"/>
    <property type="match status" value="1"/>
</dbReference>
<dbReference type="PANTHER" id="PTHR34874:SF3">
    <property type="entry name" value="SULFURTRANSFERASE TUSD"/>
    <property type="match status" value="1"/>
</dbReference>
<dbReference type="InterPro" id="IPR017463">
    <property type="entry name" value="Sulphur_relay_TusD/DsrE"/>
</dbReference>
<reference evidence="5 6" key="1">
    <citation type="submission" date="2018-09" db="EMBL/GenBank/DDBJ databases">
        <authorList>
            <person name="Wang Z."/>
        </authorList>
    </citation>
    <scope>NUCLEOTIDE SEQUENCE [LARGE SCALE GENOMIC DNA]</scope>
    <source>
        <strain evidence="5 6">ALS 81</strain>
    </source>
</reference>
<dbReference type="GO" id="GO:0016783">
    <property type="term" value="F:sulfurtransferase activity"/>
    <property type="evidence" value="ECO:0007669"/>
    <property type="project" value="InterPro"/>
</dbReference>
<dbReference type="GO" id="GO:0002143">
    <property type="term" value="P:tRNA wobble position uridine thiolation"/>
    <property type="evidence" value="ECO:0007669"/>
    <property type="project" value="TreeGrafter"/>
</dbReference>
<comment type="subcellular location">
    <subcellularLocation>
        <location evidence="1">Cytoplasm</location>
    </subcellularLocation>
</comment>
<evidence type="ECO:0000256" key="3">
    <source>
        <dbReference type="ARBA" id="ARBA00022490"/>
    </source>
</evidence>
<evidence type="ECO:0000313" key="5">
    <source>
        <dbReference type="EMBL" id="RKF20852.1"/>
    </source>
</evidence>
<dbReference type="OrthoDB" id="9787483at2"/>
<dbReference type="InterPro" id="IPR027396">
    <property type="entry name" value="DsrEFH-like"/>
</dbReference>
<dbReference type="RefSeq" id="WP_120353381.1">
    <property type="nucleotide sequence ID" value="NZ_RAQO01000003.1"/>
</dbReference>